<evidence type="ECO:0000256" key="1">
    <source>
        <dbReference type="SAM" id="MobiDB-lite"/>
    </source>
</evidence>
<evidence type="ECO:0000313" key="3">
    <source>
        <dbReference type="Proteomes" id="UP000608890"/>
    </source>
</evidence>
<feature type="compositionally biased region" description="Basic and acidic residues" evidence="1">
    <location>
        <begin position="93"/>
        <end position="105"/>
    </location>
</feature>
<sequence>MRQEEQQLNNDHPEAVRSAPVAVPPVDDHDVADDVYEPADRDRPDADRARPSDGRSDADGERVEFHQPAPVPTAFGATTVGGAVAASALASPRPEDERDPREEGTARPGDGAIDGEREGWRADPEAEFDRTHDHDVEAAAAGGAGYGSAAPTMVDPDTRSPNDSGPGTEAATLPAGAASLFDESTAQGFRNRWRDVQLRFVDDPQAAAGEAQSLVDEAMQALSAALAEHKNKLGGWQEAGSTDTEQLRVAVREYRDFLDRVLGR</sequence>
<keyword evidence="3" id="KW-1185">Reference proteome</keyword>
<evidence type="ECO:0000313" key="2">
    <source>
        <dbReference type="EMBL" id="GGM47784.1"/>
    </source>
</evidence>
<name>A0A917U022_9ACTN</name>
<dbReference type="Proteomes" id="UP000608890">
    <property type="component" value="Unassembled WGS sequence"/>
</dbReference>
<organism evidence="2 3">
    <name type="scientific">Micromonospora sonchi</name>
    <dbReference type="NCBI Taxonomy" id="1763543"/>
    <lineage>
        <taxon>Bacteria</taxon>
        <taxon>Bacillati</taxon>
        <taxon>Actinomycetota</taxon>
        <taxon>Actinomycetes</taxon>
        <taxon>Micromonosporales</taxon>
        <taxon>Micromonosporaceae</taxon>
        <taxon>Micromonospora</taxon>
    </lineage>
</organism>
<gene>
    <name evidence="2" type="ORF">GCM10011608_35730</name>
</gene>
<reference evidence="2" key="2">
    <citation type="submission" date="2020-09" db="EMBL/GenBank/DDBJ databases">
        <authorList>
            <person name="Sun Q."/>
            <person name="Zhou Y."/>
        </authorList>
    </citation>
    <scope>NUCLEOTIDE SEQUENCE</scope>
    <source>
        <strain evidence="2">CGMCC 4.7312</strain>
    </source>
</reference>
<reference evidence="2" key="1">
    <citation type="journal article" date="2014" name="Int. J. Syst. Evol. Microbiol.">
        <title>Complete genome sequence of Corynebacterium casei LMG S-19264T (=DSM 44701T), isolated from a smear-ripened cheese.</title>
        <authorList>
            <consortium name="US DOE Joint Genome Institute (JGI-PGF)"/>
            <person name="Walter F."/>
            <person name="Albersmeier A."/>
            <person name="Kalinowski J."/>
            <person name="Ruckert C."/>
        </authorList>
    </citation>
    <scope>NUCLEOTIDE SEQUENCE</scope>
    <source>
        <strain evidence="2">CGMCC 4.7312</strain>
    </source>
</reference>
<feature type="region of interest" description="Disordered" evidence="1">
    <location>
        <begin position="1"/>
        <end position="179"/>
    </location>
</feature>
<accession>A0A917U022</accession>
<feature type="compositionally biased region" description="Low complexity" evidence="1">
    <location>
        <begin position="72"/>
        <end position="92"/>
    </location>
</feature>
<feature type="compositionally biased region" description="Basic and acidic residues" evidence="1">
    <location>
        <begin position="114"/>
        <end position="137"/>
    </location>
</feature>
<feature type="compositionally biased region" description="Basic and acidic residues" evidence="1">
    <location>
        <begin position="38"/>
        <end position="65"/>
    </location>
</feature>
<comment type="caution">
    <text evidence="2">The sequence shown here is derived from an EMBL/GenBank/DDBJ whole genome shotgun (WGS) entry which is preliminary data.</text>
</comment>
<proteinExistence type="predicted"/>
<feature type="compositionally biased region" description="Basic and acidic residues" evidence="1">
    <location>
        <begin position="1"/>
        <end position="15"/>
    </location>
</feature>
<dbReference type="EMBL" id="BMNB01000016">
    <property type="protein sequence ID" value="GGM47784.1"/>
    <property type="molecule type" value="Genomic_DNA"/>
</dbReference>
<dbReference type="RefSeq" id="WP_189045775.1">
    <property type="nucleotide sequence ID" value="NZ_BMNB01000016.1"/>
</dbReference>
<dbReference type="AlphaFoldDB" id="A0A917U022"/>
<protein>
    <submittedName>
        <fullName evidence="2">Uncharacterized protein</fullName>
    </submittedName>
</protein>